<proteinExistence type="predicted"/>
<evidence type="ECO:0008006" key="4">
    <source>
        <dbReference type="Google" id="ProtNLM"/>
    </source>
</evidence>
<dbReference type="AlphaFoldDB" id="A0A086ZNL0"/>
<dbReference type="RefSeq" id="WP_152600488.1">
    <property type="nucleotide sequence ID" value="NZ_JDUU01000004.1"/>
</dbReference>
<organism evidence="2 3">
    <name type="scientific">Bifidobacterium biavatii DSM 23969</name>
    <dbReference type="NCBI Taxonomy" id="1437608"/>
    <lineage>
        <taxon>Bacteria</taxon>
        <taxon>Bacillati</taxon>
        <taxon>Actinomycetota</taxon>
        <taxon>Actinomycetes</taxon>
        <taxon>Bifidobacteriales</taxon>
        <taxon>Bifidobacteriaceae</taxon>
        <taxon>Bifidobacterium</taxon>
    </lineage>
</organism>
<gene>
    <name evidence="2" type="ORF">BBIA_0245</name>
</gene>
<dbReference type="eggNOG" id="ENOG5033ZMP">
    <property type="taxonomic scope" value="Bacteria"/>
</dbReference>
<protein>
    <recommendedName>
        <fullName evidence="4">Lipoprotein</fullName>
    </recommendedName>
</protein>
<feature type="signal peptide" evidence="1">
    <location>
        <begin position="1"/>
        <end position="27"/>
    </location>
</feature>
<evidence type="ECO:0000313" key="2">
    <source>
        <dbReference type="EMBL" id="KFI48110.1"/>
    </source>
</evidence>
<accession>A0A086ZNL0</accession>
<evidence type="ECO:0000256" key="1">
    <source>
        <dbReference type="SAM" id="SignalP"/>
    </source>
</evidence>
<feature type="chain" id="PRO_5039560515" description="Lipoprotein" evidence="1">
    <location>
        <begin position="28"/>
        <end position="241"/>
    </location>
</feature>
<comment type="caution">
    <text evidence="2">The sequence shown here is derived from an EMBL/GenBank/DDBJ whole genome shotgun (WGS) entry which is preliminary data.</text>
</comment>
<dbReference type="PROSITE" id="PS51257">
    <property type="entry name" value="PROKAR_LIPOPROTEIN"/>
    <property type="match status" value="1"/>
</dbReference>
<sequence length="241" mass="26722">MSVREIMRKRLRILSVAFVLVVVSATAACSDAQDAKQAATNETSAGGARIASSRSDYIEQLLQENDKATYPMADSQLEMLKRALNNDGKISTSDYERSWSDYSQCIMDRGWSKPVLNHFPNGIIDNSGMNLGGLTEQQHKQVMQDVIECSNLYTVGVDAVYGMQVGNPSLWQDLDQAIVDCLHKNNLVSKEYDADQYQKDFNNRGKGETVLNFDDMSVRGCLAANGSTLSNQSDELWDPTT</sequence>
<evidence type="ECO:0000313" key="3">
    <source>
        <dbReference type="Proteomes" id="UP000029108"/>
    </source>
</evidence>
<reference evidence="2 3" key="1">
    <citation type="submission" date="2014-03" db="EMBL/GenBank/DDBJ databases">
        <title>Genomics of Bifidobacteria.</title>
        <authorList>
            <person name="Ventura M."/>
            <person name="Milani C."/>
            <person name="Lugli G.A."/>
        </authorList>
    </citation>
    <scope>NUCLEOTIDE SEQUENCE [LARGE SCALE GENOMIC DNA]</scope>
    <source>
        <strain evidence="2 3">DSM 23969</strain>
    </source>
</reference>
<keyword evidence="1" id="KW-0732">Signal</keyword>
<keyword evidence="3" id="KW-1185">Reference proteome</keyword>
<dbReference type="OrthoDB" id="3230671at2"/>
<dbReference type="Proteomes" id="UP000029108">
    <property type="component" value="Unassembled WGS sequence"/>
</dbReference>
<dbReference type="EMBL" id="JGYN01000030">
    <property type="protein sequence ID" value="KFI48110.1"/>
    <property type="molecule type" value="Genomic_DNA"/>
</dbReference>
<name>A0A086ZNL0_9BIFI</name>